<feature type="binding site" evidence="20">
    <location>
        <position position="112"/>
    </location>
    <ligand>
        <name>[2Fe-2S] cluster</name>
        <dbReference type="ChEBI" id="CHEBI:190135"/>
        <label>2</label>
    </ligand>
</feature>
<feature type="binding site" evidence="20">
    <location>
        <position position="48"/>
    </location>
    <ligand>
        <name>[2Fe-2S] cluster</name>
        <dbReference type="ChEBI" id="CHEBI:190135"/>
        <label>1</label>
    </ligand>
</feature>
<feature type="binding site" evidence="19">
    <location>
        <position position="452"/>
    </location>
    <ligand>
        <name>FAD</name>
        <dbReference type="ChEBI" id="CHEBI:57692"/>
    </ligand>
</feature>
<evidence type="ECO:0000256" key="5">
    <source>
        <dbReference type="ARBA" id="ARBA00022505"/>
    </source>
</evidence>
<dbReference type="Pfam" id="PF01799">
    <property type="entry name" value="Fer2_2"/>
    <property type="match status" value="1"/>
</dbReference>
<dbReference type="FunFam" id="3.10.20.30:FF:000015">
    <property type="entry name" value="Aldehyde oxidase 1"/>
    <property type="match status" value="1"/>
</dbReference>
<evidence type="ECO:0000259" key="22">
    <source>
        <dbReference type="PROSITE" id="PS51387"/>
    </source>
</evidence>
<dbReference type="InterPro" id="IPR016167">
    <property type="entry name" value="FAD-bd_PCMH_sub1"/>
</dbReference>
<evidence type="ECO:0000256" key="15">
    <source>
        <dbReference type="ARBA" id="ARBA00034078"/>
    </source>
</evidence>
<dbReference type="SUPFAM" id="SSF54665">
    <property type="entry name" value="CO dehydrogenase molybdoprotein N-domain-like"/>
    <property type="match status" value="1"/>
</dbReference>
<dbReference type="EC" id="1.17.1.4" evidence="4"/>
<evidence type="ECO:0000256" key="1">
    <source>
        <dbReference type="ARBA" id="ARBA00001974"/>
    </source>
</evidence>
<dbReference type="SUPFAM" id="SSF56003">
    <property type="entry name" value="Molybdenum cofactor-binding domain"/>
    <property type="match status" value="1"/>
</dbReference>
<evidence type="ECO:0000256" key="7">
    <source>
        <dbReference type="ARBA" id="ARBA00022714"/>
    </source>
</evidence>
<evidence type="ECO:0000256" key="6">
    <source>
        <dbReference type="ARBA" id="ARBA00022630"/>
    </source>
</evidence>
<dbReference type="GO" id="GO:0006145">
    <property type="term" value="P:purine nucleobase catabolic process"/>
    <property type="evidence" value="ECO:0007669"/>
    <property type="project" value="UniProtKB-ARBA"/>
</dbReference>
<dbReference type="InterPro" id="IPR036318">
    <property type="entry name" value="FAD-bd_PCMH-like_sf"/>
</dbReference>
<dbReference type="OrthoDB" id="8300278at2759"/>
<dbReference type="InterPro" id="IPR036683">
    <property type="entry name" value="CO_DH_flav_C_dom_sf"/>
</dbReference>
<keyword evidence="24" id="KW-1185">Reference proteome</keyword>
<evidence type="ECO:0000256" key="14">
    <source>
        <dbReference type="ARBA" id="ARBA00023140"/>
    </source>
</evidence>
<dbReference type="FunFam" id="3.30.365.10:FF:000004">
    <property type="entry name" value="Xanthine dehydrogenase oxidase"/>
    <property type="match status" value="1"/>
</dbReference>
<dbReference type="InterPro" id="IPR046867">
    <property type="entry name" value="AldOxase/xan_DH_MoCoBD2"/>
</dbReference>
<feature type="binding site" evidence="20">
    <location>
        <position position="51"/>
    </location>
    <ligand>
        <name>[2Fe-2S] cluster</name>
        <dbReference type="ChEBI" id="CHEBI:190135"/>
        <label>1</label>
    </ligand>
</feature>
<dbReference type="FunFam" id="3.30.365.10:FF:000003">
    <property type="entry name" value="Aldehyde oxidase 1"/>
    <property type="match status" value="1"/>
</dbReference>
<dbReference type="Pfam" id="PF00111">
    <property type="entry name" value="Fer2"/>
    <property type="match status" value="1"/>
</dbReference>
<keyword evidence="13" id="KW-0520">NAD</keyword>
<evidence type="ECO:0000256" key="18">
    <source>
        <dbReference type="PIRSR" id="PIRSR000127-1"/>
    </source>
</evidence>
<dbReference type="PROSITE" id="PS00197">
    <property type="entry name" value="2FE2S_FER_1"/>
    <property type="match status" value="1"/>
</dbReference>
<dbReference type="PROSITE" id="PS00559">
    <property type="entry name" value="MOLYBDOPTERIN_EUK"/>
    <property type="match status" value="1"/>
</dbReference>
<dbReference type="InterPro" id="IPR002888">
    <property type="entry name" value="2Fe-2S-bd"/>
</dbReference>
<dbReference type="SMART" id="SM01092">
    <property type="entry name" value="CO_deh_flav_C"/>
    <property type="match status" value="1"/>
</dbReference>
<keyword evidence="7 20" id="KW-0001">2Fe-2S</keyword>
<dbReference type="PIRSF" id="PIRSF000127">
    <property type="entry name" value="Xanthine_DH"/>
    <property type="match status" value="1"/>
</dbReference>
<keyword evidence="12 20" id="KW-0411">Iron-sulfur</keyword>
<comment type="cofactor">
    <cofactor evidence="20">
        <name>Mo-molybdopterin</name>
        <dbReference type="ChEBI" id="CHEBI:71302"/>
    </cofactor>
    <text evidence="20">Binds 1 Mo-molybdopterin (Mo-MPT) cofactor per subunit.</text>
</comment>
<dbReference type="GO" id="GO:0051537">
    <property type="term" value="F:2 iron, 2 sulfur cluster binding"/>
    <property type="evidence" value="ECO:0007669"/>
    <property type="project" value="UniProtKB-KW"/>
</dbReference>
<dbReference type="InterPro" id="IPR036856">
    <property type="entry name" value="Ald_Oxase/Xan_DH_a/b_sf"/>
</dbReference>
<dbReference type="SUPFAM" id="SSF55447">
    <property type="entry name" value="CO dehydrogenase flavoprotein C-terminal domain-like"/>
    <property type="match status" value="1"/>
</dbReference>
<keyword evidence="14" id="KW-0576">Peroxisome</keyword>
<dbReference type="InterPro" id="IPR002346">
    <property type="entry name" value="Mopterin_DH_FAD-bd"/>
</dbReference>
<comment type="catalytic activity">
    <reaction evidence="16">
        <text>xanthine + NAD(+) + H2O = urate + NADH + H(+)</text>
        <dbReference type="Rhea" id="RHEA:16669"/>
        <dbReference type="ChEBI" id="CHEBI:15377"/>
        <dbReference type="ChEBI" id="CHEBI:15378"/>
        <dbReference type="ChEBI" id="CHEBI:17712"/>
        <dbReference type="ChEBI" id="CHEBI:17775"/>
        <dbReference type="ChEBI" id="CHEBI:57540"/>
        <dbReference type="ChEBI" id="CHEBI:57945"/>
        <dbReference type="EC" id="1.17.1.4"/>
    </reaction>
</comment>
<dbReference type="FunFam" id="3.30.365.10:FF:000001">
    <property type="entry name" value="Xanthine dehydrogenase oxidase"/>
    <property type="match status" value="1"/>
</dbReference>
<dbReference type="GO" id="GO:0005506">
    <property type="term" value="F:iron ion binding"/>
    <property type="evidence" value="ECO:0007669"/>
    <property type="project" value="InterPro"/>
</dbReference>
<dbReference type="Pfam" id="PF03450">
    <property type="entry name" value="CO_deh_flav_C"/>
    <property type="match status" value="1"/>
</dbReference>
<dbReference type="NCBIfam" id="TIGR02963">
    <property type="entry name" value="xanthine_xdhA"/>
    <property type="match status" value="1"/>
</dbReference>
<keyword evidence="6" id="KW-0285">Flavoprotein</keyword>
<comment type="caution">
    <text evidence="23">The sequence shown here is derived from an EMBL/GenBank/DDBJ whole genome shotgun (WGS) entry which is preliminary data.</text>
</comment>
<evidence type="ECO:0000313" key="23">
    <source>
        <dbReference type="EMBL" id="ORX94802.1"/>
    </source>
</evidence>
<dbReference type="PROSITE" id="PS51387">
    <property type="entry name" value="FAD_PCMH"/>
    <property type="match status" value="1"/>
</dbReference>
<evidence type="ECO:0000256" key="16">
    <source>
        <dbReference type="ARBA" id="ARBA00049017"/>
    </source>
</evidence>
<feature type="binding site" evidence="20">
    <location>
        <position position="934"/>
    </location>
    <ligand>
        <name>Mo-molybdopterin</name>
        <dbReference type="ChEBI" id="CHEBI:71302"/>
    </ligand>
    <ligandPart>
        <name>Mo</name>
        <dbReference type="ChEBI" id="CHEBI:28685"/>
    </ligandPart>
</feature>
<feature type="binding site" evidence="20">
    <location>
        <position position="149"/>
    </location>
    <ligand>
        <name>[2Fe-2S] cluster</name>
        <dbReference type="ChEBI" id="CHEBI:190135"/>
        <label>2</label>
    </ligand>
</feature>
<dbReference type="SMART" id="SM01008">
    <property type="entry name" value="Ald_Xan_dh_C"/>
    <property type="match status" value="1"/>
</dbReference>
<dbReference type="Pfam" id="PF01315">
    <property type="entry name" value="Ald_Xan_dh_C"/>
    <property type="match status" value="1"/>
</dbReference>
<dbReference type="SUPFAM" id="SSF56176">
    <property type="entry name" value="FAD-binding/transporter-associated domain-like"/>
    <property type="match status" value="1"/>
</dbReference>
<dbReference type="GO" id="GO:0005777">
    <property type="term" value="C:peroxisome"/>
    <property type="evidence" value="ECO:0007669"/>
    <property type="project" value="UniProtKB-SubCell"/>
</dbReference>
<comment type="catalytic activity">
    <reaction evidence="17">
        <text>hypoxanthine + NAD(+) + H2O = xanthine + NADH + H(+)</text>
        <dbReference type="Rhea" id="RHEA:24670"/>
        <dbReference type="ChEBI" id="CHEBI:15377"/>
        <dbReference type="ChEBI" id="CHEBI:15378"/>
        <dbReference type="ChEBI" id="CHEBI:17368"/>
        <dbReference type="ChEBI" id="CHEBI:17712"/>
        <dbReference type="ChEBI" id="CHEBI:57540"/>
        <dbReference type="ChEBI" id="CHEBI:57945"/>
        <dbReference type="EC" id="1.17.1.4"/>
    </reaction>
</comment>
<sequence length="1353" mass="148838">MKYSNILTFYVNGSLIKIENPDPAVTLLQYLRSIGLTGTKLGCGEGGCGACTVLLSSYDLETGKIFHASANACLAPLCAMDGKHVITIEGIGNSKNPHPVQERIGLAHGSQCGFCTPGIAMSLYALLRNNPNPTEQEIEETFDGNLCRCTGYRPILDAAKTFATPAGGCCRSNAGDCCQSDTRCSESNNSDDMRSNSGGCCQGKMAPYEKVNFAVDTEKFEKVQIKKYEPSQEIIFPPGLVKYLLGDKATRSSLQPLAFTSQKHKWYRPLELDELLRLKAEYSDAKIVAGNTEVGVETKFKQVCYPVMIYVSDIKELRKVEYSASGITFGANVTLSTFENELKNAVQKCEPKATENFQAFLTNLRWFAGHQIRNVGTIGGNIVTASPISDLNPVFVSSCATVVVGSKDGGPRSIKMTEFFLGYRKTMLHSEEVVISVFIPFTTECEYAQAFKQAKRKDDDIAIVNGGFRVKFEKQGGKPIVQDIILAFGGMGPTTLQAKSAMKYLIGKEWGHRHDFLEVIKNLTVDLPIQYSSPGGMAEYRRTLAASFFYKFWCNVSSKLGLNTLEAKNASEMDDIEREVSQAVQSLPTRPENVVGKGVAHLSALKQVTGEANYIDDMPAYNGELYGALVTSKKAHAKILSVNTTAALESEGVVAYFSAEDVPGTNAWGPVFKDEKVFATDEVFFLGQVIGIIVAHTQAEAQAGARLVQIEYEELPHILTIEEAIEQGSLHSKVQQLTRGDVQTAFESCDFVFEGESRVGGQEHFYLETHACIVVPKGENEMEVFSSTQNITETQHIIAEVLDWPQNRIVAKAKRLGGGFGGKETRCIMLSAPLAVAAYHLGKPVRCMLDREEDMLLSGQRHSFLGKWKVGVNRDGKLQALDLELYANGGYSADLTLAVVERAITHCDNCYWIPSINVVGRGCITNIHSNTAFRGFGAPQAMLICENWMEEVSEKLGITSLELREINLYAEGQLTHYNQALTDWYIPMMWKRIKESTEYDTRRHAIDTFNQTHTYKKRGLALIPTKFGISFNIIHLNQAGALVHLYTDGSVLLTHGGIEMGQGIHTKMVQIAAETLNVPMEKIHINETATNTVANTSSTAASSGSDLNGQAVKAACEKIVEKLKPYREKMPGASIGELAKAAYLDRVNLSANGFYKTPDICHDWESNEGMMYFYYTLGVAVSEVEIDVLTGDHTILSTDILMDIGKSLNYSIDLGQVEGAWLQGVGWSTLEETLFFPNGMLFTRGPGTYKIPGFRDIPQRFRVDLLDGVEYKQLKTIHGSKGIGEPPLFLGAAVYFAIRDAVSAARKENGISETFTLPHPATAEKIRMSCVDRLATLSKIECNEGEKPWALRV</sequence>
<dbReference type="InterPro" id="IPR036884">
    <property type="entry name" value="2Fe-2S-bd_dom_sf"/>
</dbReference>
<dbReference type="InterPro" id="IPR008274">
    <property type="entry name" value="AldOxase/xan_DH_MoCoBD1"/>
</dbReference>
<dbReference type="Gene3D" id="3.30.365.10">
    <property type="entry name" value="Aldehyde oxidase/xanthine dehydrogenase, molybdopterin binding domain"/>
    <property type="match status" value="4"/>
</dbReference>
<keyword evidence="10" id="KW-0560">Oxidoreductase</keyword>
<dbReference type="InterPro" id="IPR000674">
    <property type="entry name" value="Ald_Oxase/Xan_DH_a/b"/>
</dbReference>
<dbReference type="InterPro" id="IPR022407">
    <property type="entry name" value="OxRdtase_Mopterin_BS"/>
</dbReference>
<dbReference type="Pfam" id="PF20256">
    <property type="entry name" value="MoCoBD_2"/>
    <property type="match status" value="1"/>
</dbReference>
<keyword evidence="11 20" id="KW-0408">Iron</keyword>
<reference evidence="23 24" key="1">
    <citation type="submission" date="2016-07" db="EMBL/GenBank/DDBJ databases">
        <title>Pervasive Adenine N6-methylation of Active Genes in Fungi.</title>
        <authorList>
            <consortium name="DOE Joint Genome Institute"/>
            <person name="Mondo S.J."/>
            <person name="Dannebaum R.O."/>
            <person name="Kuo R.C."/>
            <person name="Labutti K."/>
            <person name="Haridas S."/>
            <person name="Kuo A."/>
            <person name="Salamov A."/>
            <person name="Ahrendt S.R."/>
            <person name="Lipzen A."/>
            <person name="Sullivan W."/>
            <person name="Andreopoulos W.B."/>
            <person name="Clum A."/>
            <person name="Lindquist E."/>
            <person name="Daum C."/>
            <person name="Ramamoorthy G.K."/>
            <person name="Gryganskyi A."/>
            <person name="Culley D."/>
            <person name="Magnuson J.K."/>
            <person name="James T.Y."/>
            <person name="O'Malley M.A."/>
            <person name="Stajich J.E."/>
            <person name="Spatafora J.W."/>
            <person name="Visel A."/>
            <person name="Grigoriev I.V."/>
        </authorList>
    </citation>
    <scope>NUCLEOTIDE SEQUENCE [LARGE SCALE GENOMIC DNA]</scope>
    <source>
        <strain evidence="23 24">CBS 931.73</strain>
    </source>
</reference>
<comment type="similarity">
    <text evidence="3">Belongs to the xanthine dehydrogenase family.</text>
</comment>
<dbReference type="PANTHER" id="PTHR45444">
    <property type="entry name" value="XANTHINE DEHYDROGENASE"/>
    <property type="match status" value="1"/>
</dbReference>
<proteinExistence type="inferred from homology"/>
<evidence type="ECO:0000256" key="9">
    <source>
        <dbReference type="ARBA" id="ARBA00022827"/>
    </source>
</evidence>
<dbReference type="Gene3D" id="3.30.390.50">
    <property type="entry name" value="CO dehydrogenase flavoprotein, C-terminal domain"/>
    <property type="match status" value="1"/>
</dbReference>
<dbReference type="Gene3D" id="3.90.1170.50">
    <property type="entry name" value="Aldehyde oxidase/xanthine dehydrogenase, a/b hammerhead"/>
    <property type="match status" value="1"/>
</dbReference>
<dbReference type="Proteomes" id="UP000193498">
    <property type="component" value="Unassembled WGS sequence"/>
</dbReference>
<dbReference type="STRING" id="1314790.A0A1Y1Y9Z2"/>
<dbReference type="PANTHER" id="PTHR45444:SF3">
    <property type="entry name" value="XANTHINE DEHYDROGENASE"/>
    <property type="match status" value="1"/>
</dbReference>
<evidence type="ECO:0000256" key="10">
    <source>
        <dbReference type="ARBA" id="ARBA00023002"/>
    </source>
</evidence>
<feature type="binding site" evidence="20">
    <location>
        <position position="115"/>
    </location>
    <ligand>
        <name>[2Fe-2S] cluster</name>
        <dbReference type="ChEBI" id="CHEBI:190135"/>
        <label>2</label>
    </ligand>
</feature>
<feature type="binding site" evidence="19">
    <location>
        <position position="902"/>
    </location>
    <ligand>
        <name>substrate</name>
    </ligand>
</feature>
<dbReference type="InterPro" id="IPR037165">
    <property type="entry name" value="AldOxase/xan_DH_Mopterin-bd_sf"/>
</dbReference>
<comment type="cofactor">
    <cofactor evidence="20">
        <name>[2Fe-2S] cluster</name>
        <dbReference type="ChEBI" id="CHEBI:190135"/>
    </cofactor>
    <text evidence="20">Binds 2 [2Fe-2S] clusters.</text>
</comment>
<dbReference type="InterPro" id="IPR036010">
    <property type="entry name" value="2Fe-2S_ferredoxin-like_sf"/>
</dbReference>
<feature type="binding site" evidence="20">
    <location>
        <position position="789"/>
    </location>
    <ligand>
        <name>Mo-molybdopterin</name>
        <dbReference type="ChEBI" id="CHEBI:71302"/>
    </ligand>
    <ligandPart>
        <name>Mo</name>
        <dbReference type="ChEBI" id="CHEBI:28685"/>
    </ligandPart>
</feature>
<feature type="active site" description="Proton acceptor" evidence="18">
    <location>
        <position position="1285"/>
    </location>
</feature>
<dbReference type="Gene3D" id="3.10.20.30">
    <property type="match status" value="1"/>
</dbReference>
<gene>
    <name evidence="23" type="ORF">K493DRAFT_220681</name>
</gene>
<accession>A0A1Y1Y9Z2</accession>
<evidence type="ECO:0000256" key="4">
    <source>
        <dbReference type="ARBA" id="ARBA00013123"/>
    </source>
</evidence>
<evidence type="ECO:0000256" key="3">
    <source>
        <dbReference type="ARBA" id="ARBA00006849"/>
    </source>
</evidence>
<dbReference type="InterPro" id="IPR016208">
    <property type="entry name" value="Ald_Oxase/xanthine_DH-like"/>
</dbReference>
<evidence type="ECO:0000256" key="19">
    <source>
        <dbReference type="PIRSR" id="PIRSR000127-2"/>
    </source>
</evidence>
<dbReference type="SUPFAM" id="SSF54292">
    <property type="entry name" value="2Fe-2S ferredoxin-like"/>
    <property type="match status" value="1"/>
</dbReference>
<feature type="binding site" evidence="20">
    <location>
        <position position="1101"/>
    </location>
    <ligand>
        <name>Mo-molybdopterin</name>
        <dbReference type="ChEBI" id="CHEBI:71302"/>
    </ligand>
    <ligandPart>
        <name>Mo</name>
        <dbReference type="ChEBI" id="CHEBI:28685"/>
    </ligandPart>
</feature>
<feature type="domain" description="2Fe-2S ferredoxin-type" evidence="21">
    <location>
        <begin position="5"/>
        <end position="91"/>
    </location>
</feature>
<evidence type="ECO:0000256" key="17">
    <source>
        <dbReference type="ARBA" id="ARBA00049517"/>
    </source>
</evidence>
<comment type="cofactor">
    <cofactor evidence="1 19">
        <name>FAD</name>
        <dbReference type="ChEBI" id="CHEBI:57692"/>
    </cofactor>
</comment>
<keyword evidence="8 20" id="KW-0479">Metal-binding</keyword>
<comment type="cofactor">
    <cofactor evidence="15">
        <name>[2Fe-2S] cluster</name>
        <dbReference type="ChEBI" id="CHEBI:190135"/>
    </cofactor>
</comment>
<dbReference type="EMBL" id="MCFE01000195">
    <property type="protein sequence ID" value="ORX94802.1"/>
    <property type="molecule type" value="Genomic_DNA"/>
</dbReference>
<dbReference type="Pfam" id="PF02738">
    <property type="entry name" value="MoCoBD_1"/>
    <property type="match status" value="1"/>
</dbReference>
<dbReference type="InParanoid" id="A0A1Y1Y9Z2"/>
<name>A0A1Y1Y9Z2_9FUNG</name>
<comment type="subcellular location">
    <subcellularLocation>
        <location evidence="2">Peroxisome</location>
    </subcellularLocation>
</comment>
<feature type="domain" description="FAD-binding PCMH-type" evidence="22">
    <location>
        <begin position="259"/>
        <end position="444"/>
    </location>
</feature>
<feature type="binding site" evidence="20">
    <location>
        <position position="820"/>
    </location>
    <ligand>
        <name>Mo-molybdopterin</name>
        <dbReference type="ChEBI" id="CHEBI:71302"/>
    </ligand>
    <ligandPart>
        <name>Mo</name>
        <dbReference type="ChEBI" id="CHEBI:28685"/>
    </ligandPart>
</feature>
<feature type="binding site" evidence="19">
    <location>
        <begin position="287"/>
        <end position="294"/>
    </location>
    <ligand>
        <name>FAD</name>
        <dbReference type="ChEBI" id="CHEBI:57692"/>
    </ligand>
</feature>
<keyword evidence="9 19" id="KW-0274">FAD</keyword>
<feature type="binding site" evidence="20">
    <location>
        <position position="147"/>
    </location>
    <ligand>
        <name>[2Fe-2S] cluster</name>
        <dbReference type="ChEBI" id="CHEBI:190135"/>
        <label>2</label>
    </ligand>
</feature>
<evidence type="ECO:0000256" key="13">
    <source>
        <dbReference type="ARBA" id="ARBA00023027"/>
    </source>
</evidence>
<evidence type="ECO:0000256" key="8">
    <source>
        <dbReference type="ARBA" id="ARBA00022723"/>
    </source>
</evidence>
<evidence type="ECO:0000256" key="12">
    <source>
        <dbReference type="ARBA" id="ARBA00023014"/>
    </source>
</evidence>
<evidence type="ECO:0000256" key="2">
    <source>
        <dbReference type="ARBA" id="ARBA00004275"/>
    </source>
</evidence>
<dbReference type="InterPro" id="IPR006058">
    <property type="entry name" value="2Fe2S_fd_BS"/>
</dbReference>
<feature type="binding site" evidence="19">
    <location>
        <position position="824"/>
    </location>
    <ligand>
        <name>substrate</name>
    </ligand>
</feature>
<evidence type="ECO:0000313" key="24">
    <source>
        <dbReference type="Proteomes" id="UP000193498"/>
    </source>
</evidence>
<dbReference type="Gene3D" id="1.10.150.120">
    <property type="entry name" value="[2Fe-2S]-binding domain"/>
    <property type="match status" value="1"/>
</dbReference>
<dbReference type="InterPro" id="IPR001041">
    <property type="entry name" value="2Fe-2S_ferredoxin-type"/>
</dbReference>
<dbReference type="GO" id="GO:0071949">
    <property type="term" value="F:FAD binding"/>
    <property type="evidence" value="ECO:0007669"/>
    <property type="project" value="InterPro"/>
</dbReference>
<evidence type="ECO:0000256" key="11">
    <source>
        <dbReference type="ARBA" id="ARBA00023004"/>
    </source>
</evidence>
<evidence type="ECO:0000256" key="20">
    <source>
        <dbReference type="PIRSR" id="PIRSR000127-3"/>
    </source>
</evidence>
<dbReference type="InterPro" id="IPR016166">
    <property type="entry name" value="FAD-bd_PCMH"/>
</dbReference>
<dbReference type="FunFam" id="3.90.1170.50:FF:000001">
    <property type="entry name" value="Aldehyde oxidase 1"/>
    <property type="match status" value="1"/>
</dbReference>
<dbReference type="PROSITE" id="PS51085">
    <property type="entry name" value="2FE2S_FER_2"/>
    <property type="match status" value="1"/>
</dbReference>
<dbReference type="GO" id="GO:0004854">
    <property type="term" value="F:xanthine dehydrogenase activity"/>
    <property type="evidence" value="ECO:0007669"/>
    <property type="project" value="UniProtKB-EC"/>
</dbReference>
<dbReference type="InterPro" id="IPR005107">
    <property type="entry name" value="CO_DH_flav_C"/>
</dbReference>
<dbReference type="Pfam" id="PF00941">
    <property type="entry name" value="FAD_binding_5"/>
    <property type="match status" value="1"/>
</dbReference>
<dbReference type="Gene3D" id="3.30.43.10">
    <property type="entry name" value="Uridine Diphospho-n-acetylenolpyruvylglucosamine Reductase, domain 2"/>
    <property type="match status" value="1"/>
</dbReference>
<feature type="binding site" evidence="19">
    <location>
        <position position="367"/>
    </location>
    <ligand>
        <name>FAD</name>
        <dbReference type="ChEBI" id="CHEBI:57692"/>
    </ligand>
</feature>
<protein>
    <recommendedName>
        <fullName evidence="4">xanthine dehydrogenase</fullName>
        <ecNumber evidence="4">1.17.1.4</ecNumber>
    </recommendedName>
</protein>
<dbReference type="FunFam" id="3.30.43.10:FF:000001">
    <property type="entry name" value="Xanthine dehydrogenase/oxidase"/>
    <property type="match status" value="1"/>
</dbReference>
<dbReference type="GO" id="GO:0043546">
    <property type="term" value="F:molybdopterin cofactor binding"/>
    <property type="evidence" value="ECO:0007669"/>
    <property type="project" value="InterPro"/>
</dbReference>
<feature type="binding site" evidence="20">
    <location>
        <position position="73"/>
    </location>
    <ligand>
        <name>[2Fe-2S] cluster</name>
        <dbReference type="ChEBI" id="CHEBI:190135"/>
        <label>1</label>
    </ligand>
</feature>
<organism evidence="23 24">
    <name type="scientific">Basidiobolus meristosporus CBS 931.73</name>
    <dbReference type="NCBI Taxonomy" id="1314790"/>
    <lineage>
        <taxon>Eukaryota</taxon>
        <taxon>Fungi</taxon>
        <taxon>Fungi incertae sedis</taxon>
        <taxon>Zoopagomycota</taxon>
        <taxon>Entomophthoromycotina</taxon>
        <taxon>Basidiobolomycetes</taxon>
        <taxon>Basidiobolales</taxon>
        <taxon>Basidiobolaceae</taxon>
        <taxon>Basidiobolus</taxon>
    </lineage>
</organism>
<feature type="binding site" evidence="19">
    <location>
        <position position="390"/>
    </location>
    <ligand>
        <name>FAD</name>
        <dbReference type="ChEBI" id="CHEBI:57692"/>
    </ligand>
</feature>
<evidence type="ECO:0000259" key="21">
    <source>
        <dbReference type="PROSITE" id="PS51085"/>
    </source>
</evidence>
<dbReference type="SUPFAM" id="SSF47741">
    <property type="entry name" value="CO dehydrogenase ISP C-domain like"/>
    <property type="match status" value="1"/>
</dbReference>
<dbReference type="InterPro" id="IPR012675">
    <property type="entry name" value="Beta-grasp_dom_sf"/>
</dbReference>
<keyword evidence="5 20" id="KW-0500">Molybdenum</keyword>
<feature type="binding site" evidence="19">
    <location>
        <position position="936"/>
    </location>
    <ligand>
        <name>substrate</name>
    </ligand>
</feature>
<feature type="binding site" evidence="20">
    <location>
        <position position="43"/>
    </location>
    <ligand>
        <name>[2Fe-2S] cluster</name>
        <dbReference type="ChEBI" id="CHEBI:190135"/>
        <label>1</label>
    </ligand>
</feature>
<dbReference type="Gene3D" id="3.30.465.10">
    <property type="match status" value="1"/>
</dbReference>
<dbReference type="InterPro" id="IPR016169">
    <property type="entry name" value="FAD-bd_PCMH_sub2"/>
</dbReference>
<dbReference type="FunFam" id="3.30.365.10:FF:000002">
    <property type="entry name" value="Xanthine dehydrogenase oxidase"/>
    <property type="match status" value="1"/>
</dbReference>
<dbReference type="FunFam" id="3.30.465.10:FF:000004">
    <property type="entry name" value="Xanthine dehydrogenase/oxidase"/>
    <property type="match status" value="1"/>
</dbReference>
<dbReference type="InterPro" id="IPR014307">
    <property type="entry name" value="Xanthine_DH_ssu"/>
</dbReference>